<dbReference type="InterPro" id="IPR010585">
    <property type="entry name" value="DNA_repair_prot_XRCC4"/>
</dbReference>
<dbReference type="OrthoDB" id="547258at2759"/>
<dbReference type="GO" id="GO:0003677">
    <property type="term" value="F:DNA binding"/>
    <property type="evidence" value="ECO:0007669"/>
    <property type="project" value="InterPro"/>
</dbReference>
<dbReference type="GeneID" id="17037700"/>
<evidence type="ECO:0000313" key="4">
    <source>
        <dbReference type="Proteomes" id="UP000007264"/>
    </source>
</evidence>
<evidence type="ECO:0000256" key="1">
    <source>
        <dbReference type="SAM" id="MobiDB-lite"/>
    </source>
</evidence>
<feature type="domain" description="XRCC4 coiled-coil" evidence="2">
    <location>
        <begin position="119"/>
        <end position="188"/>
    </location>
</feature>
<sequence>MTITAKRISDPTTDKPYFILTELLEDKADFEESQINVRITDGAHFWRKEGQRRLSQPDKWMANTYRAITSPTAESFEYQFSERDGNLKFTIRWRQPGMTGRVKADIVLQLCEGPEHMRSLLDCLFGTLSSLQVSHDAHAKSVADFKEEALRNSKLVEEYATHKEAREEELYAKFSAVLNEKKAKMRELKHRVEDLERKLQDDERSDATDAGSQGARGALDEYNSVYDAETEPSEENEAATLLPMPDTIGQQTQRPQQAASLMDAEATTSRVFTPAERAAMLDAPTQSQEVADDDMEPAPDREIEDMPVAGPAAPAKPRTITKRRRR</sequence>
<dbReference type="AlphaFoldDB" id="I0YMV9"/>
<feature type="region of interest" description="Disordered" evidence="1">
    <location>
        <begin position="247"/>
        <end position="326"/>
    </location>
</feature>
<dbReference type="GO" id="GO:0032807">
    <property type="term" value="C:DNA ligase IV complex"/>
    <property type="evidence" value="ECO:0007669"/>
    <property type="project" value="TreeGrafter"/>
</dbReference>
<keyword evidence="4" id="KW-1185">Reference proteome</keyword>
<dbReference type="Pfam" id="PF21924">
    <property type="entry name" value="XRCC4_CC"/>
    <property type="match status" value="1"/>
</dbReference>
<protein>
    <recommendedName>
        <fullName evidence="2">XRCC4 coiled-coil domain-containing protein</fullName>
    </recommendedName>
</protein>
<feature type="compositionally biased region" description="Basic and acidic residues" evidence="1">
    <location>
        <begin position="197"/>
        <end position="207"/>
    </location>
</feature>
<dbReference type="Gene3D" id="1.20.5.370">
    <property type="match status" value="1"/>
</dbReference>
<evidence type="ECO:0000259" key="2">
    <source>
        <dbReference type="Pfam" id="PF21924"/>
    </source>
</evidence>
<dbReference type="SUPFAM" id="SSF58022">
    <property type="entry name" value="XRCC4, C-terminal oligomerization domain"/>
    <property type="match status" value="1"/>
</dbReference>
<dbReference type="InterPro" id="IPR053962">
    <property type="entry name" value="XRCC4_CC"/>
</dbReference>
<name>I0YMV9_COCSC</name>
<dbReference type="GO" id="GO:0006303">
    <property type="term" value="P:double-strand break repair via nonhomologous end joining"/>
    <property type="evidence" value="ECO:0007669"/>
    <property type="project" value="TreeGrafter"/>
</dbReference>
<comment type="caution">
    <text evidence="3">The sequence shown here is derived from an EMBL/GenBank/DDBJ whole genome shotgun (WGS) entry which is preliminary data.</text>
</comment>
<feature type="compositionally biased region" description="Acidic residues" evidence="1">
    <location>
        <begin position="290"/>
        <end position="305"/>
    </location>
</feature>
<dbReference type="GO" id="GO:0006310">
    <property type="term" value="P:DNA recombination"/>
    <property type="evidence" value="ECO:0007669"/>
    <property type="project" value="InterPro"/>
</dbReference>
<dbReference type="PANTHER" id="PTHR28559">
    <property type="entry name" value="DNA REPAIR PROTEIN XRCC4"/>
    <property type="match status" value="1"/>
</dbReference>
<evidence type="ECO:0000313" key="3">
    <source>
        <dbReference type="EMBL" id="EIE19728.1"/>
    </source>
</evidence>
<dbReference type="GO" id="GO:0005958">
    <property type="term" value="C:DNA-dependent protein kinase-DNA ligase 4 complex"/>
    <property type="evidence" value="ECO:0007669"/>
    <property type="project" value="TreeGrafter"/>
</dbReference>
<dbReference type="GO" id="GO:0010165">
    <property type="term" value="P:response to X-ray"/>
    <property type="evidence" value="ECO:0007669"/>
    <property type="project" value="TreeGrafter"/>
</dbReference>
<dbReference type="EMBL" id="AGSI01000018">
    <property type="protein sequence ID" value="EIE19728.1"/>
    <property type="molecule type" value="Genomic_DNA"/>
</dbReference>
<dbReference type="Proteomes" id="UP000007264">
    <property type="component" value="Unassembled WGS sequence"/>
</dbReference>
<accession>I0YMV9</accession>
<proteinExistence type="predicted"/>
<feature type="compositionally biased region" description="Polar residues" evidence="1">
    <location>
        <begin position="248"/>
        <end position="259"/>
    </location>
</feature>
<organism evidence="3 4">
    <name type="scientific">Coccomyxa subellipsoidea (strain C-169)</name>
    <name type="common">Green microalga</name>
    <dbReference type="NCBI Taxonomy" id="574566"/>
    <lineage>
        <taxon>Eukaryota</taxon>
        <taxon>Viridiplantae</taxon>
        <taxon>Chlorophyta</taxon>
        <taxon>core chlorophytes</taxon>
        <taxon>Trebouxiophyceae</taxon>
        <taxon>Trebouxiophyceae incertae sedis</taxon>
        <taxon>Coccomyxaceae</taxon>
        <taxon>Coccomyxa</taxon>
        <taxon>Coccomyxa subellipsoidea</taxon>
    </lineage>
</organism>
<dbReference type="KEGG" id="csl:COCSUDRAFT_67773"/>
<gene>
    <name evidence="3" type="ORF">COCSUDRAFT_67773</name>
</gene>
<dbReference type="InterPro" id="IPR014751">
    <property type="entry name" value="XRCC4-like_C"/>
</dbReference>
<reference evidence="3 4" key="1">
    <citation type="journal article" date="2012" name="Genome Biol.">
        <title>The genome of the polar eukaryotic microalga coccomyxa subellipsoidea reveals traits of cold adaptation.</title>
        <authorList>
            <person name="Blanc G."/>
            <person name="Agarkova I."/>
            <person name="Grimwood J."/>
            <person name="Kuo A."/>
            <person name="Brueggeman A."/>
            <person name="Dunigan D."/>
            <person name="Gurnon J."/>
            <person name="Ladunga I."/>
            <person name="Lindquist E."/>
            <person name="Lucas S."/>
            <person name="Pangilinan J."/>
            <person name="Proschold T."/>
            <person name="Salamov A."/>
            <person name="Schmutz J."/>
            <person name="Weeks D."/>
            <person name="Yamada T."/>
            <person name="Claverie J.M."/>
            <person name="Grigoriev I."/>
            <person name="Van Etten J."/>
            <person name="Lomsadze A."/>
            <person name="Borodovsky M."/>
        </authorList>
    </citation>
    <scope>NUCLEOTIDE SEQUENCE [LARGE SCALE GENOMIC DNA]</scope>
    <source>
        <strain evidence="3 4">C-169</strain>
    </source>
</reference>
<feature type="region of interest" description="Disordered" evidence="1">
    <location>
        <begin position="197"/>
        <end position="221"/>
    </location>
</feature>
<dbReference type="PANTHER" id="PTHR28559:SF1">
    <property type="entry name" value="DNA REPAIR PROTEIN XRCC4"/>
    <property type="match status" value="1"/>
</dbReference>
<dbReference type="RefSeq" id="XP_005644272.1">
    <property type="nucleotide sequence ID" value="XM_005644215.1"/>
</dbReference>